<gene>
    <name evidence="1" type="ORF">CDG68_15600</name>
</gene>
<proteinExistence type="predicted"/>
<name>A0A3G2T874_9GAMM</name>
<dbReference type="Pfam" id="PF26624">
    <property type="entry name" value="DUF8200"/>
    <property type="match status" value="1"/>
</dbReference>
<evidence type="ECO:0000313" key="2">
    <source>
        <dbReference type="Proteomes" id="UP000279962"/>
    </source>
</evidence>
<dbReference type="InterPro" id="IPR058513">
    <property type="entry name" value="DUF8200"/>
</dbReference>
<protein>
    <submittedName>
        <fullName evidence="1">Uncharacterized protein</fullName>
    </submittedName>
</protein>
<dbReference type="Proteomes" id="UP000279962">
    <property type="component" value="Chromosome"/>
</dbReference>
<evidence type="ECO:0000313" key="1">
    <source>
        <dbReference type="EMBL" id="AYO56322.1"/>
    </source>
</evidence>
<dbReference type="AlphaFoldDB" id="A0A3G2T874"/>
<dbReference type="EMBL" id="CP033133">
    <property type="protein sequence ID" value="AYO56322.1"/>
    <property type="molecule type" value="Genomic_DNA"/>
</dbReference>
<organism evidence="1 2">
    <name type="scientific">Acinetobacter wuhouensis</name>
    <dbReference type="NCBI Taxonomy" id="1879050"/>
    <lineage>
        <taxon>Bacteria</taxon>
        <taxon>Pseudomonadati</taxon>
        <taxon>Pseudomonadota</taxon>
        <taxon>Gammaproteobacteria</taxon>
        <taxon>Moraxellales</taxon>
        <taxon>Moraxellaceae</taxon>
        <taxon>Acinetobacter</taxon>
    </lineage>
</organism>
<reference evidence="1 2" key="1">
    <citation type="submission" date="2018-10" db="EMBL/GenBank/DDBJ databases">
        <title>The complete genome of Acinetobacter wuhouensis strain WCHAW010062.</title>
        <authorList>
            <person name="Hu Y."/>
            <person name="Long H."/>
            <person name="Feng Y."/>
            <person name="Zong Z."/>
        </authorList>
    </citation>
    <scope>NUCLEOTIDE SEQUENCE [LARGE SCALE GENOMIC DNA]</scope>
    <source>
        <strain evidence="1 2">WCHAW010062</strain>
    </source>
</reference>
<accession>A0A3G2T874</accession>
<sequence length="98" mass="10983">MMLGLIIFSPMAHAKNETWLAGTRYKGQLTIPMGNQTLLWKCNGSVCRVSGSFTHTLSLEACQSLVKRTGPLRFFKNTQGKIWTYNSKELAECNKAAR</sequence>